<dbReference type="Proteomes" id="UP000499080">
    <property type="component" value="Unassembled WGS sequence"/>
</dbReference>
<evidence type="ECO:0000313" key="3">
    <source>
        <dbReference type="Proteomes" id="UP000499080"/>
    </source>
</evidence>
<sequence>MFSFINVLFLKQHEGYFGTNLVDVSSGQMTRTTPEQAHPSSNFRITTAAGRSTREVRLSAYQATYTADLQSNRVSNLKPSDSEDETMLLGHHNI</sequence>
<gene>
    <name evidence="2" type="ORF">AVEN_256532_1</name>
</gene>
<name>A0A4Y2S0Y6_ARAVE</name>
<protein>
    <submittedName>
        <fullName evidence="2">Uncharacterized protein</fullName>
    </submittedName>
</protein>
<comment type="caution">
    <text evidence="2">The sequence shown here is derived from an EMBL/GenBank/DDBJ whole genome shotgun (WGS) entry which is preliminary data.</text>
</comment>
<keyword evidence="3" id="KW-1185">Reference proteome</keyword>
<dbReference type="EMBL" id="BGPR01019339">
    <property type="protein sequence ID" value="GBN81641.1"/>
    <property type="molecule type" value="Genomic_DNA"/>
</dbReference>
<proteinExistence type="predicted"/>
<dbReference type="AlphaFoldDB" id="A0A4Y2S0Y6"/>
<evidence type="ECO:0000256" key="1">
    <source>
        <dbReference type="SAM" id="MobiDB-lite"/>
    </source>
</evidence>
<feature type="region of interest" description="Disordered" evidence="1">
    <location>
        <begin position="72"/>
        <end position="94"/>
    </location>
</feature>
<reference evidence="2 3" key="1">
    <citation type="journal article" date="2019" name="Sci. Rep.">
        <title>Orb-weaving spider Araneus ventricosus genome elucidates the spidroin gene catalogue.</title>
        <authorList>
            <person name="Kono N."/>
            <person name="Nakamura H."/>
            <person name="Ohtoshi R."/>
            <person name="Moran D.A.P."/>
            <person name="Shinohara A."/>
            <person name="Yoshida Y."/>
            <person name="Fujiwara M."/>
            <person name="Mori M."/>
            <person name="Tomita M."/>
            <person name="Arakawa K."/>
        </authorList>
    </citation>
    <scope>NUCLEOTIDE SEQUENCE [LARGE SCALE GENOMIC DNA]</scope>
</reference>
<organism evidence="2 3">
    <name type="scientific">Araneus ventricosus</name>
    <name type="common">Orbweaver spider</name>
    <name type="synonym">Epeira ventricosa</name>
    <dbReference type="NCBI Taxonomy" id="182803"/>
    <lineage>
        <taxon>Eukaryota</taxon>
        <taxon>Metazoa</taxon>
        <taxon>Ecdysozoa</taxon>
        <taxon>Arthropoda</taxon>
        <taxon>Chelicerata</taxon>
        <taxon>Arachnida</taxon>
        <taxon>Araneae</taxon>
        <taxon>Araneomorphae</taxon>
        <taxon>Entelegynae</taxon>
        <taxon>Araneoidea</taxon>
        <taxon>Araneidae</taxon>
        <taxon>Araneus</taxon>
    </lineage>
</organism>
<evidence type="ECO:0000313" key="2">
    <source>
        <dbReference type="EMBL" id="GBN81641.1"/>
    </source>
</evidence>
<accession>A0A4Y2S0Y6</accession>